<proteinExistence type="predicted"/>
<gene>
    <name evidence="1" type="ordered locus">MTR_8g066245</name>
</gene>
<reference evidence="2" key="3">
    <citation type="submission" date="2015-04" db="UniProtKB">
        <authorList>
            <consortium name="EnsemblPlants"/>
        </authorList>
    </citation>
    <scope>IDENTIFICATION</scope>
    <source>
        <strain evidence="2">cv. Jemalong A17</strain>
    </source>
</reference>
<keyword evidence="3" id="KW-1185">Reference proteome</keyword>
<dbReference type="EnsemblPlants" id="KEH20064">
    <property type="protein sequence ID" value="KEH20064"/>
    <property type="gene ID" value="MTR_8g066245"/>
</dbReference>
<dbReference type="Proteomes" id="UP000002051">
    <property type="component" value="Chromosome 8"/>
</dbReference>
<name>A0A072TRB5_MEDTR</name>
<evidence type="ECO:0000313" key="2">
    <source>
        <dbReference type="EnsemblPlants" id="KEH20064"/>
    </source>
</evidence>
<evidence type="ECO:0000313" key="3">
    <source>
        <dbReference type="Proteomes" id="UP000002051"/>
    </source>
</evidence>
<dbReference type="AlphaFoldDB" id="A0A072TRB5"/>
<accession>A0A072TRB5</accession>
<sequence>MKEPLRPPMSKNKEKRSEIHAKLVRRSFRNMLSRKLTMLLLKELSSSVKREEGAEDLENTREVDETTCKPDDEEVEFFEF</sequence>
<reference evidence="1 3" key="1">
    <citation type="journal article" date="2011" name="Nature">
        <title>The Medicago genome provides insight into the evolution of rhizobial symbioses.</title>
        <authorList>
            <person name="Young N.D."/>
            <person name="Debelle F."/>
            <person name="Oldroyd G.E."/>
            <person name="Geurts R."/>
            <person name="Cannon S.B."/>
            <person name="Udvardi M.K."/>
            <person name="Benedito V.A."/>
            <person name="Mayer K.F."/>
            <person name="Gouzy J."/>
            <person name="Schoof H."/>
            <person name="Van de Peer Y."/>
            <person name="Proost S."/>
            <person name="Cook D.R."/>
            <person name="Meyers B.C."/>
            <person name="Spannagl M."/>
            <person name="Cheung F."/>
            <person name="De Mita S."/>
            <person name="Krishnakumar V."/>
            <person name="Gundlach H."/>
            <person name="Zhou S."/>
            <person name="Mudge J."/>
            <person name="Bharti A.K."/>
            <person name="Murray J.D."/>
            <person name="Naoumkina M.A."/>
            <person name="Rosen B."/>
            <person name="Silverstein K.A."/>
            <person name="Tang H."/>
            <person name="Rombauts S."/>
            <person name="Zhao P.X."/>
            <person name="Zhou P."/>
            <person name="Barbe V."/>
            <person name="Bardou P."/>
            <person name="Bechner M."/>
            <person name="Bellec A."/>
            <person name="Berger A."/>
            <person name="Berges H."/>
            <person name="Bidwell S."/>
            <person name="Bisseling T."/>
            <person name="Choisne N."/>
            <person name="Couloux A."/>
            <person name="Denny R."/>
            <person name="Deshpande S."/>
            <person name="Dai X."/>
            <person name="Doyle J.J."/>
            <person name="Dudez A.M."/>
            <person name="Farmer A.D."/>
            <person name="Fouteau S."/>
            <person name="Franken C."/>
            <person name="Gibelin C."/>
            <person name="Gish J."/>
            <person name="Goldstein S."/>
            <person name="Gonzalez A.J."/>
            <person name="Green P.J."/>
            <person name="Hallab A."/>
            <person name="Hartog M."/>
            <person name="Hua A."/>
            <person name="Humphray S.J."/>
            <person name="Jeong D.H."/>
            <person name="Jing Y."/>
            <person name="Jocker A."/>
            <person name="Kenton S.M."/>
            <person name="Kim D.J."/>
            <person name="Klee K."/>
            <person name="Lai H."/>
            <person name="Lang C."/>
            <person name="Lin S."/>
            <person name="Macmil S.L."/>
            <person name="Magdelenat G."/>
            <person name="Matthews L."/>
            <person name="McCorrison J."/>
            <person name="Monaghan E.L."/>
            <person name="Mun J.H."/>
            <person name="Najar F.Z."/>
            <person name="Nicholson C."/>
            <person name="Noirot C."/>
            <person name="O'Bleness M."/>
            <person name="Paule C.R."/>
            <person name="Poulain J."/>
            <person name="Prion F."/>
            <person name="Qin B."/>
            <person name="Qu C."/>
            <person name="Retzel E.F."/>
            <person name="Riddle C."/>
            <person name="Sallet E."/>
            <person name="Samain S."/>
            <person name="Samson N."/>
            <person name="Sanders I."/>
            <person name="Saurat O."/>
            <person name="Scarpelli C."/>
            <person name="Schiex T."/>
            <person name="Segurens B."/>
            <person name="Severin A.J."/>
            <person name="Sherrier D.J."/>
            <person name="Shi R."/>
            <person name="Sims S."/>
            <person name="Singer S.R."/>
            <person name="Sinharoy S."/>
            <person name="Sterck L."/>
            <person name="Viollet A."/>
            <person name="Wang B.B."/>
            <person name="Wang K."/>
            <person name="Wang M."/>
            <person name="Wang X."/>
            <person name="Warfsmann J."/>
            <person name="Weissenbach J."/>
            <person name="White D.D."/>
            <person name="White J.D."/>
            <person name="Wiley G.B."/>
            <person name="Wincker P."/>
            <person name="Xing Y."/>
            <person name="Yang L."/>
            <person name="Yao Z."/>
            <person name="Ying F."/>
            <person name="Zhai J."/>
            <person name="Zhou L."/>
            <person name="Zuber A."/>
            <person name="Denarie J."/>
            <person name="Dixon R.A."/>
            <person name="May G.D."/>
            <person name="Schwartz D.C."/>
            <person name="Rogers J."/>
            <person name="Quetier F."/>
            <person name="Town C.D."/>
            <person name="Roe B.A."/>
        </authorList>
    </citation>
    <scope>NUCLEOTIDE SEQUENCE [LARGE SCALE GENOMIC DNA]</scope>
    <source>
        <strain evidence="1">A17</strain>
        <strain evidence="2 3">cv. Jemalong A17</strain>
    </source>
</reference>
<reference evidence="1 3" key="2">
    <citation type="journal article" date="2014" name="BMC Genomics">
        <title>An improved genome release (version Mt4.0) for the model legume Medicago truncatula.</title>
        <authorList>
            <person name="Tang H."/>
            <person name="Krishnakumar V."/>
            <person name="Bidwell S."/>
            <person name="Rosen B."/>
            <person name="Chan A."/>
            <person name="Zhou S."/>
            <person name="Gentzbittel L."/>
            <person name="Childs K.L."/>
            <person name="Yandell M."/>
            <person name="Gundlach H."/>
            <person name="Mayer K.F."/>
            <person name="Schwartz D.C."/>
            <person name="Town C.D."/>
        </authorList>
    </citation>
    <scope>GENOME REANNOTATION</scope>
    <source>
        <strain evidence="1">A17</strain>
        <strain evidence="2 3">cv. Jemalong A17</strain>
    </source>
</reference>
<dbReference type="EMBL" id="CM001224">
    <property type="protein sequence ID" value="KEH20064.1"/>
    <property type="molecule type" value="Genomic_DNA"/>
</dbReference>
<protein>
    <submittedName>
        <fullName evidence="1">Ribosomal RNA processing brix domain protein, putative</fullName>
    </submittedName>
</protein>
<evidence type="ECO:0000313" key="1">
    <source>
        <dbReference type="EMBL" id="KEH20064.1"/>
    </source>
</evidence>
<dbReference type="HOGENOM" id="CLU_2593467_0_0_1"/>
<organism evidence="1 3">
    <name type="scientific">Medicago truncatula</name>
    <name type="common">Barrel medic</name>
    <name type="synonym">Medicago tribuloides</name>
    <dbReference type="NCBI Taxonomy" id="3880"/>
    <lineage>
        <taxon>Eukaryota</taxon>
        <taxon>Viridiplantae</taxon>
        <taxon>Streptophyta</taxon>
        <taxon>Embryophyta</taxon>
        <taxon>Tracheophyta</taxon>
        <taxon>Spermatophyta</taxon>
        <taxon>Magnoliopsida</taxon>
        <taxon>eudicotyledons</taxon>
        <taxon>Gunneridae</taxon>
        <taxon>Pentapetalae</taxon>
        <taxon>rosids</taxon>
        <taxon>fabids</taxon>
        <taxon>Fabales</taxon>
        <taxon>Fabaceae</taxon>
        <taxon>Papilionoideae</taxon>
        <taxon>50 kb inversion clade</taxon>
        <taxon>NPAAA clade</taxon>
        <taxon>Hologalegina</taxon>
        <taxon>IRL clade</taxon>
        <taxon>Trifolieae</taxon>
        <taxon>Medicago</taxon>
    </lineage>
</organism>